<accession>A0A1S1LL17</accession>
<dbReference type="RefSeq" id="WP_070947720.1">
    <property type="nucleotide sequence ID" value="NZ_MLIQ01000023.1"/>
</dbReference>
<keyword evidence="1" id="KW-0472">Membrane</keyword>
<organism evidence="2 3">
    <name type="scientific">Mycobacteroides chelonae</name>
    <name type="common">Mycobacterium chelonae</name>
    <dbReference type="NCBI Taxonomy" id="1774"/>
    <lineage>
        <taxon>Bacteria</taxon>
        <taxon>Bacillati</taxon>
        <taxon>Actinomycetota</taxon>
        <taxon>Actinomycetes</taxon>
        <taxon>Mycobacteriales</taxon>
        <taxon>Mycobacteriaceae</taxon>
        <taxon>Mycobacteroides</taxon>
    </lineage>
</organism>
<evidence type="ECO:0000313" key="2">
    <source>
        <dbReference type="EMBL" id="OHU51582.1"/>
    </source>
</evidence>
<dbReference type="EMBL" id="MLIQ01000023">
    <property type="protein sequence ID" value="OHU51582.1"/>
    <property type="molecule type" value="Genomic_DNA"/>
</dbReference>
<proteinExistence type="predicted"/>
<feature type="transmembrane region" description="Helical" evidence="1">
    <location>
        <begin position="46"/>
        <end position="71"/>
    </location>
</feature>
<gene>
    <name evidence="2" type="ORF">BKG82_22925</name>
</gene>
<name>A0A1S1LL17_MYCCH</name>
<dbReference type="Proteomes" id="UP000180043">
    <property type="component" value="Unassembled WGS sequence"/>
</dbReference>
<evidence type="ECO:0008006" key="4">
    <source>
        <dbReference type="Google" id="ProtNLM"/>
    </source>
</evidence>
<evidence type="ECO:0000256" key="1">
    <source>
        <dbReference type="SAM" id="Phobius"/>
    </source>
</evidence>
<sequence length="223" mass="23791">MDEREPTMVSPAALAETGVVEVEPTAWSETEEFEPEPFDDSRRRNWLISGVIFAATAAVAGLAAGGAYVFLHQDRTPPTPQLVTATVVESKTLPPPVAVPPPPPTMSRAPIELPVEYGHALVQTRSGKTACSVRADSVACYVQFVIPTPIRSGMPANIVGVRSNGLVEWAIGDPGQLHFGAMSYGTTYHALGWTITPTSDETTFTNDATGHGMTVSVENVRVF</sequence>
<reference evidence="2 3" key="1">
    <citation type="submission" date="2016-10" db="EMBL/GenBank/DDBJ databases">
        <title>Evaluation of Human, Veterinary and Environmental Mycobacterium chelonae Isolates by Core Genome Phylogenomic Analysis, Targeted Gene Comparison, and Anti-microbial Susceptibility Patterns: A Tale of Mistaken Identities.</title>
        <authorList>
            <person name="Fogelson S.B."/>
            <person name="Camus A.C."/>
            <person name="Lorenz W."/>
            <person name="Vasireddy R."/>
            <person name="Vasireddy S."/>
            <person name="Smith T."/>
            <person name="Brown-Elliott B.A."/>
            <person name="Wallace R.J.Jr."/>
            <person name="Hasan N.A."/>
            <person name="Reischl U."/>
            <person name="Sanchez S."/>
        </authorList>
    </citation>
    <scope>NUCLEOTIDE SEQUENCE [LARGE SCALE GENOMIC DNA]</scope>
    <source>
        <strain evidence="2 3">15515</strain>
    </source>
</reference>
<keyword evidence="1" id="KW-0812">Transmembrane</keyword>
<comment type="caution">
    <text evidence="2">The sequence shown here is derived from an EMBL/GenBank/DDBJ whole genome shotgun (WGS) entry which is preliminary data.</text>
</comment>
<protein>
    <recommendedName>
        <fullName evidence="4">Bacteriophage protein</fullName>
    </recommendedName>
</protein>
<evidence type="ECO:0000313" key="3">
    <source>
        <dbReference type="Proteomes" id="UP000180043"/>
    </source>
</evidence>
<keyword evidence="1" id="KW-1133">Transmembrane helix</keyword>
<dbReference type="AlphaFoldDB" id="A0A1S1LL17"/>